<protein>
    <submittedName>
        <fullName evidence="2">Uncharacterized protein</fullName>
    </submittedName>
</protein>
<keyword evidence="1" id="KW-0472">Membrane</keyword>
<gene>
    <name evidence="2" type="ORF">SAMN04490185_1810</name>
</gene>
<proteinExistence type="predicted"/>
<keyword evidence="1" id="KW-0812">Transmembrane</keyword>
<evidence type="ECO:0000313" key="2">
    <source>
        <dbReference type="EMBL" id="SEC64588.1"/>
    </source>
</evidence>
<dbReference type="EMBL" id="FNTF01000002">
    <property type="protein sequence ID" value="SEC64588.1"/>
    <property type="molecule type" value="Genomic_DNA"/>
</dbReference>
<evidence type="ECO:0000256" key="1">
    <source>
        <dbReference type="SAM" id="Phobius"/>
    </source>
</evidence>
<keyword evidence="1" id="KW-1133">Transmembrane helix</keyword>
<accession>A0A1H4U821</accession>
<reference evidence="2 3" key="1">
    <citation type="submission" date="2016-10" db="EMBL/GenBank/DDBJ databases">
        <authorList>
            <person name="de Groot N.N."/>
        </authorList>
    </citation>
    <scope>NUCLEOTIDE SEQUENCE [LARGE SCALE GENOMIC DNA]</scope>
    <source>
        <strain evidence="2 3">BS3655</strain>
    </source>
</reference>
<dbReference type="Proteomes" id="UP000183114">
    <property type="component" value="Unassembled WGS sequence"/>
</dbReference>
<dbReference type="AlphaFoldDB" id="A0A1H4U821"/>
<name>A0A1H4U821_9PSED</name>
<sequence length="197" mass="22397">MQTRILVALLIYLGSYLPLSMILLVQDFTMGSTAQSLCSDWKNFASQCELPLKHPLLALGFFTLCLISLSISLGTIWLATPKRKIIVEECKHVPADLMNYVLPYVVSFMSLDYQETGKFLGFFIFLAWIFWLTYKSGQVILNPALVAFGWGHYEIKYRYEGDSISNAEGCLAKFQPLTGDVLRYSSIDKVKILKQRD</sequence>
<evidence type="ECO:0000313" key="3">
    <source>
        <dbReference type="Proteomes" id="UP000183114"/>
    </source>
</evidence>
<organism evidence="2 3">
    <name type="scientific">Pseudomonas frederiksbergensis</name>
    <dbReference type="NCBI Taxonomy" id="104087"/>
    <lineage>
        <taxon>Bacteria</taxon>
        <taxon>Pseudomonadati</taxon>
        <taxon>Pseudomonadota</taxon>
        <taxon>Gammaproteobacteria</taxon>
        <taxon>Pseudomonadales</taxon>
        <taxon>Pseudomonadaceae</taxon>
        <taxon>Pseudomonas</taxon>
    </lineage>
</organism>
<feature type="transmembrane region" description="Helical" evidence="1">
    <location>
        <begin position="117"/>
        <end position="134"/>
    </location>
</feature>
<feature type="transmembrane region" description="Helical" evidence="1">
    <location>
        <begin position="58"/>
        <end position="80"/>
    </location>
</feature>